<keyword evidence="1" id="KW-1133">Transmembrane helix</keyword>
<sequence>MTRAAKMIVIEVLGWLLVLAGIAALVLPGPGLLMIFAGVALLSQRYAWAERRLAPIKYRALKGAADSVDNKLRVAGSVVLAIWLLAWGVVWIWSPPAPSWWPVADSWWLIGGAGTGVTLILSGLLAIFLIVWSIRRFRGHPEALEAVEAEYAEHKRRS</sequence>
<feature type="transmembrane region" description="Helical" evidence="1">
    <location>
        <begin position="72"/>
        <end position="94"/>
    </location>
</feature>
<name>A0A9X2D9K8_9ACTN</name>
<evidence type="ECO:0000313" key="2">
    <source>
        <dbReference type="EMBL" id="MCM0620609.1"/>
    </source>
</evidence>
<comment type="caution">
    <text evidence="2">The sequence shown here is derived from an EMBL/GenBank/DDBJ whole genome shotgun (WGS) entry which is preliminary data.</text>
</comment>
<dbReference type="EMBL" id="JAMOIL010000011">
    <property type="protein sequence ID" value="MCM0620609.1"/>
    <property type="molecule type" value="Genomic_DNA"/>
</dbReference>
<keyword evidence="1" id="KW-0472">Membrane</keyword>
<evidence type="ECO:0000313" key="3">
    <source>
        <dbReference type="Proteomes" id="UP001139485"/>
    </source>
</evidence>
<feature type="transmembrane region" description="Helical" evidence="1">
    <location>
        <begin position="12"/>
        <end position="42"/>
    </location>
</feature>
<reference evidence="2" key="1">
    <citation type="submission" date="2022-05" db="EMBL/GenBank/DDBJ databases">
        <authorList>
            <person name="Tuo L."/>
        </authorList>
    </citation>
    <scope>NUCLEOTIDE SEQUENCE</scope>
    <source>
        <strain evidence="2">BSK12Z-4</strain>
    </source>
</reference>
<dbReference type="InterPro" id="IPR019099">
    <property type="entry name" value="Uncharacterised_PGPGW_TM"/>
</dbReference>
<feature type="transmembrane region" description="Helical" evidence="1">
    <location>
        <begin position="106"/>
        <end position="132"/>
    </location>
</feature>
<dbReference type="AlphaFoldDB" id="A0A9X2D9K8"/>
<keyword evidence="1" id="KW-0812">Transmembrane</keyword>
<proteinExistence type="predicted"/>
<protein>
    <submittedName>
        <fullName evidence="2">PGPGW domain-containing protein</fullName>
    </submittedName>
</protein>
<evidence type="ECO:0000256" key="1">
    <source>
        <dbReference type="SAM" id="Phobius"/>
    </source>
</evidence>
<organism evidence="2 3">
    <name type="scientific">Nocardioides bruguierae</name>
    <dbReference type="NCBI Taxonomy" id="2945102"/>
    <lineage>
        <taxon>Bacteria</taxon>
        <taxon>Bacillati</taxon>
        <taxon>Actinomycetota</taxon>
        <taxon>Actinomycetes</taxon>
        <taxon>Propionibacteriales</taxon>
        <taxon>Nocardioidaceae</taxon>
        <taxon>Nocardioides</taxon>
    </lineage>
</organism>
<dbReference type="Proteomes" id="UP001139485">
    <property type="component" value="Unassembled WGS sequence"/>
</dbReference>
<dbReference type="Pfam" id="PF09656">
    <property type="entry name" value="PGPGW"/>
    <property type="match status" value="1"/>
</dbReference>
<dbReference type="RefSeq" id="WP_250827201.1">
    <property type="nucleotide sequence ID" value="NZ_JAMOIL010000011.1"/>
</dbReference>
<accession>A0A9X2D9K8</accession>
<keyword evidence="3" id="KW-1185">Reference proteome</keyword>
<gene>
    <name evidence="2" type="ORF">M8330_09920</name>
</gene>